<feature type="compositionally biased region" description="Polar residues" evidence="1">
    <location>
        <begin position="1"/>
        <end position="10"/>
    </location>
</feature>
<proteinExistence type="predicted"/>
<sequence>MSSTTNTSNVIAGGSLLERSRSARNTNKQSHEASRAAKAARMEVHMARFTAELLNITRTSVISTTIGPLAEAVDNGHDSAMIDIFYFPAILKGEDGAPNQMYVPEAATYYCTPTEDCCTESTPVATMLLGVHDYKIKKNLPEKLPGGKTVISHVNEILEQEPIGSNLYNCTLAIEIGGDPNYKVPIKDSRGRTKPARCMKVMLVWDNDSYSQRRAMIDTRRDMERASRSEQKKTTTLEEHFAQKKSMEK</sequence>
<dbReference type="AlphaFoldDB" id="A0A6C0J5U2"/>
<accession>A0A6C0J5U2</accession>
<evidence type="ECO:0000313" key="2">
    <source>
        <dbReference type="EMBL" id="QHU01029.1"/>
    </source>
</evidence>
<name>A0A6C0J5U2_9ZZZZ</name>
<feature type="region of interest" description="Disordered" evidence="1">
    <location>
        <begin position="220"/>
        <end position="249"/>
    </location>
</feature>
<protein>
    <submittedName>
        <fullName evidence="2">Uncharacterized protein</fullName>
    </submittedName>
</protein>
<feature type="region of interest" description="Disordered" evidence="1">
    <location>
        <begin position="1"/>
        <end position="37"/>
    </location>
</feature>
<organism evidence="2">
    <name type="scientific">viral metagenome</name>
    <dbReference type="NCBI Taxonomy" id="1070528"/>
    <lineage>
        <taxon>unclassified sequences</taxon>
        <taxon>metagenomes</taxon>
        <taxon>organismal metagenomes</taxon>
    </lineage>
</organism>
<dbReference type="EMBL" id="MN740333">
    <property type="protein sequence ID" value="QHU01029.1"/>
    <property type="molecule type" value="Genomic_DNA"/>
</dbReference>
<reference evidence="2" key="1">
    <citation type="journal article" date="2020" name="Nature">
        <title>Giant virus diversity and host interactions through global metagenomics.</title>
        <authorList>
            <person name="Schulz F."/>
            <person name="Roux S."/>
            <person name="Paez-Espino D."/>
            <person name="Jungbluth S."/>
            <person name="Walsh D.A."/>
            <person name="Denef V.J."/>
            <person name="McMahon K.D."/>
            <person name="Konstantinidis K.T."/>
            <person name="Eloe-Fadrosh E.A."/>
            <person name="Kyrpides N.C."/>
            <person name="Woyke T."/>
        </authorList>
    </citation>
    <scope>NUCLEOTIDE SEQUENCE</scope>
    <source>
        <strain evidence="2">GVMAG-M-3300025860-20</strain>
    </source>
</reference>
<evidence type="ECO:0000256" key="1">
    <source>
        <dbReference type="SAM" id="MobiDB-lite"/>
    </source>
</evidence>